<protein>
    <submittedName>
        <fullName evidence="1">Uncharacterized protein</fullName>
    </submittedName>
</protein>
<proteinExistence type="predicted"/>
<name>A0A0V1MEP7_9BILA</name>
<reference evidence="1 2" key="1">
    <citation type="submission" date="2015-01" db="EMBL/GenBank/DDBJ databases">
        <title>Evolution of Trichinella species and genotypes.</title>
        <authorList>
            <person name="Korhonen P.K."/>
            <person name="Edoardo P."/>
            <person name="Giuseppe L.R."/>
            <person name="Gasser R.B."/>
        </authorList>
    </citation>
    <scope>NUCLEOTIDE SEQUENCE [LARGE SCALE GENOMIC DNA]</scope>
    <source>
        <strain evidence="1">ISS1980</strain>
    </source>
</reference>
<comment type="caution">
    <text evidence="1">The sequence shown here is derived from an EMBL/GenBank/DDBJ whole genome shotgun (WGS) entry which is preliminary data.</text>
</comment>
<gene>
    <name evidence="1" type="ORF">T10_483</name>
</gene>
<dbReference type="Proteomes" id="UP000054843">
    <property type="component" value="Unassembled WGS sequence"/>
</dbReference>
<accession>A0A0V1MEP7</accession>
<evidence type="ECO:0000313" key="1">
    <source>
        <dbReference type="EMBL" id="KRZ70047.1"/>
    </source>
</evidence>
<sequence>MKLILLVSDESPQRMFITAEIADHLSNVNRTALLRQTLRSRPRTLIIRHPCPADDESIN</sequence>
<dbReference type="AlphaFoldDB" id="A0A0V1MEP7"/>
<evidence type="ECO:0000313" key="2">
    <source>
        <dbReference type="Proteomes" id="UP000054843"/>
    </source>
</evidence>
<keyword evidence="2" id="KW-1185">Reference proteome</keyword>
<organism evidence="1 2">
    <name type="scientific">Trichinella papuae</name>
    <dbReference type="NCBI Taxonomy" id="268474"/>
    <lineage>
        <taxon>Eukaryota</taxon>
        <taxon>Metazoa</taxon>
        <taxon>Ecdysozoa</taxon>
        <taxon>Nematoda</taxon>
        <taxon>Enoplea</taxon>
        <taxon>Dorylaimia</taxon>
        <taxon>Trichinellida</taxon>
        <taxon>Trichinellidae</taxon>
        <taxon>Trichinella</taxon>
    </lineage>
</organism>
<dbReference type="EMBL" id="JYDO01000122">
    <property type="protein sequence ID" value="KRZ70047.1"/>
    <property type="molecule type" value="Genomic_DNA"/>
</dbReference>